<dbReference type="HOGENOM" id="CLU_009313_4_1_1"/>
<dbReference type="PANTHER" id="PTHR11654">
    <property type="entry name" value="OLIGOPEPTIDE TRANSPORTER-RELATED"/>
    <property type="match status" value="1"/>
</dbReference>
<dbReference type="Pfam" id="PF00854">
    <property type="entry name" value="PTR2"/>
    <property type="match status" value="1"/>
</dbReference>
<keyword evidence="4" id="KW-1133">Transmembrane helix</keyword>
<sequence length="614" mass="67923">MLAICGSVNQEEGPETVLVGDGSVDYNGRPANRLETGGWPSAPYNFLMEFAETMAFIGLQIDLVLYLINKMNFAHTKAATTVTNFAGTAFLCPLFGGFLADAYLGRVSVVVIFGCVELVGMSLMVISASLPSLRPLPCGTSPCKASSSADLAVLYLGMYLIALGSGGLKPCLSSLGADQFDETHEKERRLSAVYFNWYFFSFVVGGLLGVTVLVYIQDNIGYDVGYGICLALVAVSLVVFVAGFHRYRRKPPSQSPLTRILQVIVAAFRKLRSPHPPPEYLYEIDDKEATQLGFQKIDHTSSCRFLDRAAIVNASEKDHERNKSKWELCTVTQVEETKAMAKLMPIWTGTIIMNVVLAQLQTFTIEQGSTMDRKIGSFNFPAASIPFFPLIIMANLVPLYDRIFVPVARRFTGLDRGITFLQRIGIGLVLSVVSMIIAAVVEVKRTDKAKAYGLLEDSRATIPMSIFWLVPQYFTFGIADMFTFIGVLEFFYDQAPDSMRSTSTGFSFCTISLGYFISSAVVSIVNMATKTDSHPGWLSDDVPFNRKKLNLFYWLMAVLSFVNFAYFLVVAHFYRYKKYPSPKFMNPDAQLQKSATPPVDSACGVGTKDQSRQP</sequence>
<evidence type="ECO:0000256" key="1">
    <source>
        <dbReference type="ARBA" id="ARBA00004141"/>
    </source>
</evidence>
<evidence type="ECO:0000256" key="4">
    <source>
        <dbReference type="ARBA" id="ARBA00022989"/>
    </source>
</evidence>
<dbReference type="InParanoid" id="A9U2C7"/>
<dbReference type="InterPro" id="IPR036259">
    <property type="entry name" value="MFS_trans_sf"/>
</dbReference>
<dbReference type="EMBL" id="ABEU02000017">
    <property type="status" value="NOT_ANNOTATED_CDS"/>
    <property type="molecule type" value="Genomic_DNA"/>
</dbReference>
<accession>A9U2C7</accession>
<dbReference type="PROSITE" id="PS01022">
    <property type="entry name" value="PTR2_1"/>
    <property type="match status" value="1"/>
</dbReference>
<comment type="similarity">
    <text evidence="2">Belongs to the major facilitator superfamily. Proton-dependent oligopeptide transporter (POT/PTR) (TC 2.A.17) family.</text>
</comment>
<dbReference type="AlphaFoldDB" id="A9U2C7"/>
<name>A9U2C7_PHYPA</name>
<protein>
    <submittedName>
        <fullName evidence="6">Uncharacterized protein</fullName>
    </submittedName>
</protein>
<dbReference type="Proteomes" id="UP000006727">
    <property type="component" value="Chromosome 17"/>
</dbReference>
<dbReference type="InterPro" id="IPR000109">
    <property type="entry name" value="POT_fam"/>
</dbReference>
<dbReference type="Gene3D" id="1.20.1250.20">
    <property type="entry name" value="MFS general substrate transporter like domains"/>
    <property type="match status" value="1"/>
</dbReference>
<evidence type="ECO:0000256" key="3">
    <source>
        <dbReference type="ARBA" id="ARBA00022692"/>
    </source>
</evidence>
<dbReference type="InterPro" id="IPR018456">
    <property type="entry name" value="PTR2_symporter_CS"/>
</dbReference>
<reference evidence="6 7" key="1">
    <citation type="journal article" date="2008" name="Science">
        <title>The Physcomitrella genome reveals evolutionary insights into the conquest of land by plants.</title>
        <authorList>
            <person name="Rensing S."/>
            <person name="Lang D."/>
            <person name="Zimmer A."/>
            <person name="Terry A."/>
            <person name="Salamov A."/>
            <person name="Shapiro H."/>
            <person name="Nishiyama T."/>
            <person name="Perroud P.-F."/>
            <person name="Lindquist E."/>
            <person name="Kamisugi Y."/>
            <person name="Tanahashi T."/>
            <person name="Sakakibara K."/>
            <person name="Fujita T."/>
            <person name="Oishi K."/>
            <person name="Shin-I T."/>
            <person name="Kuroki Y."/>
            <person name="Toyoda A."/>
            <person name="Suzuki Y."/>
            <person name="Hashimoto A."/>
            <person name="Yamaguchi K."/>
            <person name="Sugano A."/>
            <person name="Kohara Y."/>
            <person name="Fujiyama A."/>
            <person name="Anterola A."/>
            <person name="Aoki S."/>
            <person name="Ashton N."/>
            <person name="Barbazuk W.B."/>
            <person name="Barker E."/>
            <person name="Bennetzen J."/>
            <person name="Bezanilla M."/>
            <person name="Blankenship R."/>
            <person name="Cho S.H."/>
            <person name="Dutcher S."/>
            <person name="Estelle M."/>
            <person name="Fawcett J.A."/>
            <person name="Gundlach H."/>
            <person name="Hanada K."/>
            <person name="Heyl A."/>
            <person name="Hicks K.A."/>
            <person name="Hugh J."/>
            <person name="Lohr M."/>
            <person name="Mayer K."/>
            <person name="Melkozernov A."/>
            <person name="Murata T."/>
            <person name="Nelson D."/>
            <person name="Pils B."/>
            <person name="Prigge M."/>
            <person name="Reiss B."/>
            <person name="Renner T."/>
            <person name="Rombauts S."/>
            <person name="Rushton P."/>
            <person name="Sanderfoot A."/>
            <person name="Schween G."/>
            <person name="Shiu S.-H."/>
            <person name="Stueber K."/>
            <person name="Theodoulou F.L."/>
            <person name="Tu H."/>
            <person name="Van de Peer Y."/>
            <person name="Verrier P.J."/>
            <person name="Waters E."/>
            <person name="Wood A."/>
            <person name="Yang L."/>
            <person name="Cove D."/>
            <person name="Cuming A."/>
            <person name="Hasebe M."/>
            <person name="Lucas S."/>
            <person name="Mishler D.B."/>
            <person name="Reski R."/>
            <person name="Grigoriev I."/>
            <person name="Quatrano R.S."/>
            <person name="Boore J.L."/>
        </authorList>
    </citation>
    <scope>NUCLEOTIDE SEQUENCE [LARGE SCALE GENOMIC DNA]</scope>
    <source>
        <strain evidence="6 7">cv. Gransden 2004</strain>
    </source>
</reference>
<dbReference type="GO" id="GO:0022857">
    <property type="term" value="F:transmembrane transporter activity"/>
    <property type="evidence" value="ECO:0000318"/>
    <property type="project" value="GO_Central"/>
</dbReference>
<organism evidence="6 7">
    <name type="scientific">Physcomitrium patens</name>
    <name type="common">Spreading-leaved earth moss</name>
    <name type="synonym">Physcomitrella patens</name>
    <dbReference type="NCBI Taxonomy" id="3218"/>
    <lineage>
        <taxon>Eukaryota</taxon>
        <taxon>Viridiplantae</taxon>
        <taxon>Streptophyta</taxon>
        <taxon>Embryophyta</taxon>
        <taxon>Bryophyta</taxon>
        <taxon>Bryophytina</taxon>
        <taxon>Bryopsida</taxon>
        <taxon>Funariidae</taxon>
        <taxon>Funariales</taxon>
        <taxon>Funariaceae</taxon>
        <taxon>Physcomitrium</taxon>
    </lineage>
</organism>
<reference evidence="6" key="3">
    <citation type="submission" date="2020-12" db="UniProtKB">
        <authorList>
            <consortium name="EnsemblPlants"/>
        </authorList>
    </citation>
    <scope>IDENTIFICATION</scope>
</reference>
<dbReference type="GO" id="GO:0055085">
    <property type="term" value="P:transmembrane transport"/>
    <property type="evidence" value="ECO:0000318"/>
    <property type="project" value="GO_Central"/>
</dbReference>
<dbReference type="SUPFAM" id="SSF103473">
    <property type="entry name" value="MFS general substrate transporter"/>
    <property type="match status" value="1"/>
</dbReference>
<evidence type="ECO:0000256" key="5">
    <source>
        <dbReference type="ARBA" id="ARBA00023136"/>
    </source>
</evidence>
<comment type="subcellular location">
    <subcellularLocation>
        <location evidence="1">Membrane</location>
        <topology evidence="1">Multi-pass membrane protein</topology>
    </subcellularLocation>
</comment>
<dbReference type="GO" id="GO:0016020">
    <property type="term" value="C:membrane"/>
    <property type="evidence" value="ECO:0000318"/>
    <property type="project" value="GO_Central"/>
</dbReference>
<dbReference type="GO" id="GO:0006857">
    <property type="term" value="P:oligopeptide transport"/>
    <property type="evidence" value="ECO:0007669"/>
    <property type="project" value="InterPro"/>
</dbReference>
<proteinExistence type="inferred from homology"/>
<evidence type="ECO:0000313" key="6">
    <source>
        <dbReference type="EnsemblPlants" id="Pp3c17_16320V3.5"/>
    </source>
</evidence>
<dbReference type="EnsemblPlants" id="Pp3c17_16320V3.5">
    <property type="protein sequence ID" value="Pp3c17_16320V3.5"/>
    <property type="gene ID" value="Pp3c17_16320"/>
</dbReference>
<keyword evidence="5" id="KW-0472">Membrane</keyword>
<dbReference type="CDD" id="cd17351">
    <property type="entry name" value="MFS_NPF"/>
    <property type="match status" value="1"/>
</dbReference>
<dbReference type="Gramene" id="Pp3c17_16320V3.5">
    <property type="protein sequence ID" value="Pp3c17_16320V3.5"/>
    <property type="gene ID" value="Pp3c17_16320"/>
</dbReference>
<reference evidence="6 7" key="2">
    <citation type="journal article" date="2018" name="Plant J.">
        <title>The Physcomitrella patens chromosome-scale assembly reveals moss genome structure and evolution.</title>
        <authorList>
            <person name="Lang D."/>
            <person name="Ullrich K.K."/>
            <person name="Murat F."/>
            <person name="Fuchs J."/>
            <person name="Jenkins J."/>
            <person name="Haas F.B."/>
            <person name="Piednoel M."/>
            <person name="Gundlach H."/>
            <person name="Van Bel M."/>
            <person name="Meyberg R."/>
            <person name="Vives C."/>
            <person name="Morata J."/>
            <person name="Symeonidi A."/>
            <person name="Hiss M."/>
            <person name="Muchero W."/>
            <person name="Kamisugi Y."/>
            <person name="Saleh O."/>
            <person name="Blanc G."/>
            <person name="Decker E.L."/>
            <person name="van Gessel N."/>
            <person name="Grimwood J."/>
            <person name="Hayes R.D."/>
            <person name="Graham S.W."/>
            <person name="Gunter L.E."/>
            <person name="McDaniel S.F."/>
            <person name="Hoernstein S.N.W."/>
            <person name="Larsson A."/>
            <person name="Li F.W."/>
            <person name="Perroud P.F."/>
            <person name="Phillips J."/>
            <person name="Ranjan P."/>
            <person name="Rokshar D.S."/>
            <person name="Rothfels C.J."/>
            <person name="Schneider L."/>
            <person name="Shu S."/>
            <person name="Stevenson D.W."/>
            <person name="Thummler F."/>
            <person name="Tillich M."/>
            <person name="Villarreal Aguilar J.C."/>
            <person name="Widiez T."/>
            <person name="Wong G.K."/>
            <person name="Wymore A."/>
            <person name="Zhang Y."/>
            <person name="Zimmer A.D."/>
            <person name="Quatrano R.S."/>
            <person name="Mayer K.F.X."/>
            <person name="Goodstein D."/>
            <person name="Casacuberta J.M."/>
            <person name="Vandepoele K."/>
            <person name="Reski R."/>
            <person name="Cuming A.C."/>
            <person name="Tuskan G.A."/>
            <person name="Maumus F."/>
            <person name="Salse J."/>
            <person name="Schmutz J."/>
            <person name="Rensing S.A."/>
        </authorList>
    </citation>
    <scope>NUCLEOTIDE SEQUENCE [LARGE SCALE GENOMIC DNA]</scope>
    <source>
        <strain evidence="6 7">cv. Gransden 2004</strain>
    </source>
</reference>
<dbReference type="eggNOG" id="KOG1237">
    <property type="taxonomic scope" value="Eukaryota"/>
</dbReference>
<keyword evidence="3" id="KW-0812">Transmembrane</keyword>
<dbReference type="OMA" id="PLIIMAN"/>
<evidence type="ECO:0000256" key="2">
    <source>
        <dbReference type="ARBA" id="ARBA00005982"/>
    </source>
</evidence>
<evidence type="ECO:0000313" key="7">
    <source>
        <dbReference type="Proteomes" id="UP000006727"/>
    </source>
</evidence>
<keyword evidence="7" id="KW-1185">Reference proteome</keyword>
<gene>
    <name evidence="6" type="primary">LOC112294213</name>
</gene>